<evidence type="ECO:0000256" key="1">
    <source>
        <dbReference type="SAM" id="MobiDB-lite"/>
    </source>
</evidence>
<dbReference type="Proteomes" id="UP000325558">
    <property type="component" value="Unassembled WGS sequence"/>
</dbReference>
<evidence type="ECO:0000313" key="2">
    <source>
        <dbReference type="EMBL" id="KAE8343663.1"/>
    </source>
</evidence>
<sequence length="157" mass="17719">MSQHNITCGRHEIFFQRLAAYLSSLQPKAEHSQFPDQHGKSRKPRPLHLHFIHTGLPRAIFSATPPFGVSITHLASRWATPLPLLLILSDRSPTALYLPTPKHHETCRQGPDTGRYQSHPSIQGARRSSTSANWRASSPYSYELSFTVTTFVFHVLP</sequence>
<protein>
    <submittedName>
        <fullName evidence="2">Uncharacterized protein</fullName>
    </submittedName>
</protein>
<dbReference type="AlphaFoldDB" id="A0A5N6YFN1"/>
<proteinExistence type="predicted"/>
<feature type="region of interest" description="Disordered" evidence="1">
    <location>
        <begin position="100"/>
        <end position="130"/>
    </location>
</feature>
<name>A0A5N6YFN1_9EURO</name>
<dbReference type="EMBL" id="ML737128">
    <property type="protein sequence ID" value="KAE8343663.1"/>
    <property type="molecule type" value="Genomic_DNA"/>
</dbReference>
<accession>A0A5N6YFN1</accession>
<organism evidence="2">
    <name type="scientific">Aspergillus arachidicola</name>
    <dbReference type="NCBI Taxonomy" id="656916"/>
    <lineage>
        <taxon>Eukaryota</taxon>
        <taxon>Fungi</taxon>
        <taxon>Dikarya</taxon>
        <taxon>Ascomycota</taxon>
        <taxon>Pezizomycotina</taxon>
        <taxon>Eurotiomycetes</taxon>
        <taxon>Eurotiomycetidae</taxon>
        <taxon>Eurotiales</taxon>
        <taxon>Aspergillaceae</taxon>
        <taxon>Aspergillus</taxon>
        <taxon>Aspergillus subgen. Circumdati</taxon>
    </lineage>
</organism>
<feature type="compositionally biased region" description="Polar residues" evidence="1">
    <location>
        <begin position="115"/>
        <end position="130"/>
    </location>
</feature>
<gene>
    <name evidence="2" type="ORF">BDV24DRAFT_161337</name>
</gene>
<reference evidence="2" key="1">
    <citation type="submission" date="2019-04" db="EMBL/GenBank/DDBJ databases">
        <title>Friends and foes A comparative genomics study of 23 Aspergillus species from section Flavi.</title>
        <authorList>
            <consortium name="DOE Joint Genome Institute"/>
            <person name="Kjaerbolling I."/>
            <person name="Vesth T."/>
            <person name="Frisvad J.C."/>
            <person name="Nybo J.L."/>
            <person name="Theobald S."/>
            <person name="Kildgaard S."/>
            <person name="Isbrandt T."/>
            <person name="Kuo A."/>
            <person name="Sato A."/>
            <person name="Lyhne E.K."/>
            <person name="Kogle M.E."/>
            <person name="Wiebenga A."/>
            <person name="Kun R.S."/>
            <person name="Lubbers R.J."/>
            <person name="Makela M.R."/>
            <person name="Barry K."/>
            <person name="Chovatia M."/>
            <person name="Clum A."/>
            <person name="Daum C."/>
            <person name="Haridas S."/>
            <person name="He G."/>
            <person name="LaButti K."/>
            <person name="Lipzen A."/>
            <person name="Mondo S."/>
            <person name="Riley R."/>
            <person name="Salamov A."/>
            <person name="Simmons B.A."/>
            <person name="Magnuson J.K."/>
            <person name="Henrissat B."/>
            <person name="Mortensen U.H."/>
            <person name="Larsen T.O."/>
            <person name="Devries R.P."/>
            <person name="Grigoriev I.V."/>
            <person name="Machida M."/>
            <person name="Baker S.E."/>
            <person name="Andersen M.R."/>
        </authorList>
    </citation>
    <scope>NUCLEOTIDE SEQUENCE</scope>
    <source>
        <strain evidence="2">CBS 117612</strain>
    </source>
</reference>